<keyword evidence="2" id="KW-0472">Membrane</keyword>
<accession>W9G247</accession>
<dbReference type="AlphaFoldDB" id="W9G247"/>
<reference evidence="3 4" key="1">
    <citation type="submission" date="2013-08" db="EMBL/GenBank/DDBJ databases">
        <title>Intrasporangium oryzae NRRL B-24470.</title>
        <authorList>
            <person name="Liu H."/>
            <person name="Wang G."/>
        </authorList>
    </citation>
    <scope>NUCLEOTIDE SEQUENCE [LARGE SCALE GENOMIC DNA]</scope>
    <source>
        <strain evidence="3 4">NRRL B-24470</strain>
    </source>
</reference>
<proteinExistence type="predicted"/>
<feature type="compositionally biased region" description="Low complexity" evidence="1">
    <location>
        <begin position="149"/>
        <end position="177"/>
    </location>
</feature>
<keyword evidence="2" id="KW-1133">Transmembrane helix</keyword>
<protein>
    <submittedName>
        <fullName evidence="3">Uncharacterized protein</fullName>
    </submittedName>
</protein>
<dbReference type="Proteomes" id="UP000019489">
    <property type="component" value="Unassembled WGS sequence"/>
</dbReference>
<name>W9G247_9MICO</name>
<feature type="compositionally biased region" description="Low complexity" evidence="1">
    <location>
        <begin position="236"/>
        <end position="258"/>
    </location>
</feature>
<dbReference type="PATRIC" id="fig|1386089.3.peg.3749"/>
<evidence type="ECO:0000256" key="1">
    <source>
        <dbReference type="SAM" id="MobiDB-lite"/>
    </source>
</evidence>
<keyword evidence="2" id="KW-0812">Transmembrane</keyword>
<gene>
    <name evidence="3" type="ORF">N865_18380</name>
</gene>
<dbReference type="EMBL" id="AWSA01000058">
    <property type="protein sequence ID" value="EWT00045.1"/>
    <property type="molecule type" value="Genomic_DNA"/>
</dbReference>
<dbReference type="eggNOG" id="ENOG5032CR2">
    <property type="taxonomic scope" value="Bacteria"/>
</dbReference>
<feature type="region of interest" description="Disordered" evidence="1">
    <location>
        <begin position="149"/>
        <end position="305"/>
    </location>
</feature>
<evidence type="ECO:0000313" key="3">
    <source>
        <dbReference type="EMBL" id="EWT00045.1"/>
    </source>
</evidence>
<organism evidence="3 4">
    <name type="scientific">Intrasporangium oryzae NRRL B-24470</name>
    <dbReference type="NCBI Taxonomy" id="1386089"/>
    <lineage>
        <taxon>Bacteria</taxon>
        <taxon>Bacillati</taxon>
        <taxon>Actinomycetota</taxon>
        <taxon>Actinomycetes</taxon>
        <taxon>Micrococcales</taxon>
        <taxon>Intrasporangiaceae</taxon>
        <taxon>Intrasporangium</taxon>
    </lineage>
</organism>
<sequence length="329" mass="31868">MNEPTPLSDLVADDLLLDALGRRVDCGHDPLASVLGALAVHADSPLGGGTPRRGGSRRRIFTTFAVLAVGATGAGVAAAVTLPHLGAGHEAPEIFRGRPGKPAVTATQTAPPFVGVVEARKVGAGTWTVVTDPDGSVQVVPGAGADSLTGGAAAGATSVAPGPVPSSSGSAASTAAPKGQADKKGHPAPSDAPAADGTQSQAPEQDGSGAAPQSLVGPTKTAGPSAPGSTGGGSTPHGQAAQSLQSTSGQGQNSGQAQHSVTGQGVGEPAAAIPSQAASRAAQGAEDADSSVEQPPSLPVPPVRVPFLPTASAPLPSMFLPYLPFPTGR</sequence>
<feature type="compositionally biased region" description="Low complexity" evidence="1">
    <location>
        <begin position="269"/>
        <end position="283"/>
    </location>
</feature>
<evidence type="ECO:0000256" key="2">
    <source>
        <dbReference type="SAM" id="Phobius"/>
    </source>
</evidence>
<evidence type="ECO:0000313" key="4">
    <source>
        <dbReference type="Proteomes" id="UP000019489"/>
    </source>
</evidence>
<dbReference type="STRING" id="1386089.N865_18380"/>
<dbReference type="RefSeq" id="WP_034809331.1">
    <property type="nucleotide sequence ID" value="NZ_AWSA01000058.1"/>
</dbReference>
<comment type="caution">
    <text evidence="3">The sequence shown here is derived from an EMBL/GenBank/DDBJ whole genome shotgun (WGS) entry which is preliminary data.</text>
</comment>
<feature type="transmembrane region" description="Helical" evidence="2">
    <location>
        <begin position="60"/>
        <end position="82"/>
    </location>
</feature>
<keyword evidence="4" id="KW-1185">Reference proteome</keyword>